<dbReference type="InterPro" id="IPR057896">
    <property type="entry name" value="MTRES1_C"/>
</dbReference>
<sequence>MCISRKRWRQKQNKGVAAMMGLRVPVLMFRQLAGLTSLPRDALVHGCHSSAGCPRPTLSRQVCSSVSPLVLGKRLAPGFLCPAQSWSTHLVRFKTNKGSKKGRKATRELEGEDEEDDPEASDYEDELQDDPHLPKDYKDQERSVQSFRYDVIMKAGMDISHNKVDHAFYSNKLRLNGQKLIKKSKTVKIGDTLDLVLEEDKATDTVTVMRVIFKKVTAVTKDAERYKVVLRRWKHLKLPQHEAFKP</sequence>
<dbReference type="GO" id="GO:0003723">
    <property type="term" value="F:RNA binding"/>
    <property type="evidence" value="ECO:0007669"/>
    <property type="project" value="UniProtKB-KW"/>
</dbReference>
<evidence type="ECO:0000259" key="3">
    <source>
        <dbReference type="Pfam" id="PF25818"/>
    </source>
</evidence>
<dbReference type="GO" id="GO:0005739">
    <property type="term" value="C:mitochondrion"/>
    <property type="evidence" value="ECO:0007669"/>
    <property type="project" value="TreeGrafter"/>
</dbReference>
<feature type="region of interest" description="Disordered" evidence="2">
    <location>
        <begin position="97"/>
        <end position="141"/>
    </location>
</feature>
<reference evidence="4" key="1">
    <citation type="journal article" date="2023" name="Science">
        <title>Genome structures resolve the early diversification of teleost fishes.</title>
        <authorList>
            <person name="Parey E."/>
            <person name="Louis A."/>
            <person name="Montfort J."/>
            <person name="Bouchez O."/>
            <person name="Roques C."/>
            <person name="Iampietro C."/>
            <person name="Lluch J."/>
            <person name="Castinel A."/>
            <person name="Donnadieu C."/>
            <person name="Desvignes T."/>
            <person name="Floi Bucao C."/>
            <person name="Jouanno E."/>
            <person name="Wen M."/>
            <person name="Mejri S."/>
            <person name="Dirks R."/>
            <person name="Jansen H."/>
            <person name="Henkel C."/>
            <person name="Chen W.J."/>
            <person name="Zahm M."/>
            <person name="Cabau C."/>
            <person name="Klopp C."/>
            <person name="Thompson A.W."/>
            <person name="Robinson-Rechavi M."/>
            <person name="Braasch I."/>
            <person name="Lecointre G."/>
            <person name="Bobe J."/>
            <person name="Postlethwait J.H."/>
            <person name="Berthelot C."/>
            <person name="Roest Crollius H."/>
            <person name="Guiguen Y."/>
        </authorList>
    </citation>
    <scope>NUCLEOTIDE SEQUENCE</scope>
    <source>
        <strain evidence="4">NC1722</strain>
    </source>
</reference>
<dbReference type="Proteomes" id="UP001221898">
    <property type="component" value="Unassembled WGS sequence"/>
</dbReference>
<proteinExistence type="predicted"/>
<dbReference type="EMBL" id="JAINUG010000092">
    <property type="protein sequence ID" value="KAJ8398167.1"/>
    <property type="molecule type" value="Genomic_DNA"/>
</dbReference>
<name>A0AAD7S9G7_9TELE</name>
<dbReference type="AlphaFoldDB" id="A0AAD7S9G7"/>
<dbReference type="Pfam" id="PF25818">
    <property type="entry name" value="MTRES1_C"/>
    <property type="match status" value="1"/>
</dbReference>
<comment type="caution">
    <text evidence="4">The sequence shown here is derived from an EMBL/GenBank/DDBJ whole genome shotgun (WGS) entry which is preliminary data.</text>
</comment>
<dbReference type="PANTHER" id="PTHR13633:SF3">
    <property type="entry name" value="MITOCHONDRIAL TRANSCRIPTION RESCUE FACTOR 1"/>
    <property type="match status" value="1"/>
</dbReference>
<evidence type="ECO:0000256" key="1">
    <source>
        <dbReference type="PROSITE-ProRule" id="PRU00182"/>
    </source>
</evidence>
<evidence type="ECO:0000313" key="4">
    <source>
        <dbReference type="EMBL" id="KAJ8398167.1"/>
    </source>
</evidence>
<evidence type="ECO:0000256" key="2">
    <source>
        <dbReference type="SAM" id="MobiDB-lite"/>
    </source>
</evidence>
<feature type="compositionally biased region" description="Basic and acidic residues" evidence="2">
    <location>
        <begin position="129"/>
        <end position="141"/>
    </location>
</feature>
<dbReference type="PROSITE" id="PS50889">
    <property type="entry name" value="S4"/>
    <property type="match status" value="1"/>
</dbReference>
<evidence type="ECO:0000313" key="5">
    <source>
        <dbReference type="Proteomes" id="UP001221898"/>
    </source>
</evidence>
<organism evidence="4 5">
    <name type="scientific">Aldrovandia affinis</name>
    <dbReference type="NCBI Taxonomy" id="143900"/>
    <lineage>
        <taxon>Eukaryota</taxon>
        <taxon>Metazoa</taxon>
        <taxon>Chordata</taxon>
        <taxon>Craniata</taxon>
        <taxon>Vertebrata</taxon>
        <taxon>Euteleostomi</taxon>
        <taxon>Actinopterygii</taxon>
        <taxon>Neopterygii</taxon>
        <taxon>Teleostei</taxon>
        <taxon>Notacanthiformes</taxon>
        <taxon>Halosauridae</taxon>
        <taxon>Aldrovandia</taxon>
    </lineage>
</organism>
<dbReference type="PANTHER" id="PTHR13633">
    <property type="entry name" value="MITOCHONDRIAL TRANSCRIPTION RESCUE FACTOR 1"/>
    <property type="match status" value="1"/>
</dbReference>
<dbReference type="GO" id="GO:1903108">
    <property type="term" value="P:regulation of mitochondrial transcription"/>
    <property type="evidence" value="ECO:0007669"/>
    <property type="project" value="TreeGrafter"/>
</dbReference>
<keyword evidence="5" id="KW-1185">Reference proteome</keyword>
<feature type="domain" description="Mitochondrial transcription rescue factor 1 C-terminal" evidence="3">
    <location>
        <begin position="138"/>
        <end position="240"/>
    </location>
</feature>
<keyword evidence="1" id="KW-0694">RNA-binding</keyword>
<accession>A0AAD7S9G7</accession>
<gene>
    <name evidence="4" type="ORF">AAFF_G00430110</name>
</gene>
<protein>
    <recommendedName>
        <fullName evidence="3">Mitochondrial transcription rescue factor 1 C-terminal domain-containing protein</fullName>
    </recommendedName>
</protein>
<feature type="compositionally biased region" description="Acidic residues" evidence="2">
    <location>
        <begin position="110"/>
        <end position="128"/>
    </location>
</feature>